<dbReference type="AlphaFoldDB" id="A0A0P1IZH4"/>
<keyword evidence="1" id="KW-1133">Transmembrane helix</keyword>
<keyword evidence="1" id="KW-0812">Transmembrane</keyword>
<feature type="transmembrane region" description="Helical" evidence="1">
    <location>
        <begin position="7"/>
        <end position="26"/>
    </location>
</feature>
<feature type="transmembrane region" description="Helical" evidence="1">
    <location>
        <begin position="67"/>
        <end position="86"/>
    </location>
</feature>
<accession>A0A0P1IZH4</accession>
<sequence>MHLTIRLLIAFQLLAWVVYMVVAYMAPDEELPDQSLEGFLFLCGVAIILCFFPALRMARSYAAQPFALVLSCLPIIAVGTVTVVRWL</sequence>
<dbReference type="Proteomes" id="UP000051184">
    <property type="component" value="Unassembled WGS sequence"/>
</dbReference>
<proteinExistence type="predicted"/>
<evidence type="ECO:0000313" key="3">
    <source>
        <dbReference type="Proteomes" id="UP000051184"/>
    </source>
</evidence>
<gene>
    <name evidence="2" type="ORF">TA5114_02294</name>
</gene>
<dbReference type="EMBL" id="CYUE01000020">
    <property type="protein sequence ID" value="CUK26484.1"/>
    <property type="molecule type" value="Genomic_DNA"/>
</dbReference>
<evidence type="ECO:0000313" key="2">
    <source>
        <dbReference type="EMBL" id="CUK26484.1"/>
    </source>
</evidence>
<organism evidence="2 3">
    <name type="scientific">Cognatishimia activa</name>
    <dbReference type="NCBI Taxonomy" id="1715691"/>
    <lineage>
        <taxon>Bacteria</taxon>
        <taxon>Pseudomonadati</taxon>
        <taxon>Pseudomonadota</taxon>
        <taxon>Alphaproteobacteria</taxon>
        <taxon>Rhodobacterales</taxon>
        <taxon>Paracoccaceae</taxon>
        <taxon>Cognatishimia</taxon>
    </lineage>
</organism>
<dbReference type="RefSeq" id="WP_058315367.1">
    <property type="nucleotide sequence ID" value="NZ_CYTO01000009.1"/>
</dbReference>
<name>A0A0P1IZH4_9RHOB</name>
<feature type="transmembrane region" description="Helical" evidence="1">
    <location>
        <begin position="38"/>
        <end position="55"/>
    </location>
</feature>
<keyword evidence="3" id="KW-1185">Reference proteome</keyword>
<protein>
    <submittedName>
        <fullName evidence="2">Uncharacterized protein</fullName>
    </submittedName>
</protein>
<reference evidence="3" key="1">
    <citation type="submission" date="2015-09" db="EMBL/GenBank/DDBJ databases">
        <authorList>
            <person name="Rodrigo-Torres Lidia"/>
            <person name="Arahal R.David."/>
        </authorList>
    </citation>
    <scope>NUCLEOTIDE SEQUENCE [LARGE SCALE GENOMIC DNA]</scope>
    <source>
        <strain evidence="3">CECT 5114</strain>
    </source>
</reference>
<evidence type="ECO:0000256" key="1">
    <source>
        <dbReference type="SAM" id="Phobius"/>
    </source>
</evidence>
<dbReference type="OrthoDB" id="9975122at2"/>
<keyword evidence="1" id="KW-0472">Membrane</keyword>